<dbReference type="GO" id="GO:0016757">
    <property type="term" value="F:glycosyltransferase activity"/>
    <property type="evidence" value="ECO:0007669"/>
    <property type="project" value="UniProtKB-KW"/>
</dbReference>
<feature type="transmembrane region" description="Helical" evidence="4">
    <location>
        <begin position="172"/>
        <end position="190"/>
    </location>
</feature>
<dbReference type="SUPFAM" id="SSF53448">
    <property type="entry name" value="Nucleotide-diphospho-sugar transferases"/>
    <property type="match status" value="1"/>
</dbReference>
<keyword evidence="4" id="KW-0812">Transmembrane</keyword>
<accession>A0A1M5BFF4</accession>
<evidence type="ECO:0000259" key="5">
    <source>
        <dbReference type="Pfam" id="PF13632"/>
    </source>
</evidence>
<organism evidence="6 7">
    <name type="scientific">Devosia limi DSM 17137</name>
    <dbReference type="NCBI Taxonomy" id="1121477"/>
    <lineage>
        <taxon>Bacteria</taxon>
        <taxon>Pseudomonadati</taxon>
        <taxon>Pseudomonadota</taxon>
        <taxon>Alphaproteobacteria</taxon>
        <taxon>Hyphomicrobiales</taxon>
        <taxon>Devosiaceae</taxon>
        <taxon>Devosia</taxon>
    </lineage>
</organism>
<dbReference type="Proteomes" id="UP000184533">
    <property type="component" value="Unassembled WGS sequence"/>
</dbReference>
<feature type="transmembrane region" description="Helical" evidence="4">
    <location>
        <begin position="196"/>
        <end position="214"/>
    </location>
</feature>
<evidence type="ECO:0000256" key="4">
    <source>
        <dbReference type="SAM" id="Phobius"/>
    </source>
</evidence>
<dbReference type="PANTHER" id="PTHR43630">
    <property type="entry name" value="POLY-BETA-1,6-N-ACETYL-D-GLUCOSAMINE SYNTHASE"/>
    <property type="match status" value="1"/>
</dbReference>
<feature type="domain" description="Glycosyltransferase 2-like" evidence="5">
    <location>
        <begin position="322"/>
        <end position="510"/>
    </location>
</feature>
<evidence type="ECO:0000256" key="2">
    <source>
        <dbReference type="ARBA" id="ARBA00022676"/>
    </source>
</evidence>
<dbReference type="Gene3D" id="3.90.550.10">
    <property type="entry name" value="Spore Coat Polysaccharide Biosynthesis Protein SpsA, Chain A"/>
    <property type="match status" value="1"/>
</dbReference>
<dbReference type="PANTHER" id="PTHR43630:SF1">
    <property type="entry name" value="POLY-BETA-1,6-N-ACETYL-D-GLUCOSAMINE SYNTHASE"/>
    <property type="match status" value="1"/>
</dbReference>
<sequence>MSDTLDLIKAILRQDCPDDETARQVLHAALEREIDVLVYCAVILGIGEAPAMERAAAWLDMAYFDVVPRNLSGSSAPVRLDALADIKCFRVMVLDIDVLFCAPDFSNLLAMKAYRRRHPALARQVCLVPASALRAYLVNACSSALIDGARQNLARRWPYAAAQLELTRPARWLFVSGLLVLLGAVILMPFLGPSVLGLLVLAMLAVPAAIRLAAIRHALVTPVAAAPEPIPDAELPVYSVLIPLRNEAHMVPQLQRAMAALDYPADKLDIKFVVEARSAATLVAVRQLLDDPRFSLVPVPEALPLTKPKALDFALPLCRGQHVVVYDAEDTPDPGQLRLAAARFRAEPDIECLQAELLIDNGRESLLTGLFAGEYAGLFGVMLPALAAWGLPVPLGGTSNHFRVSTLRALGGWDAFNVTEDADLGMRLARMRYRIGVLASSTQEEAPIRLKTWMNQRTRWLKGWMQTFIVHNRSPLRLYKEMGLVPMLVFEFLVLGMIVAPLLHCAFLLTLVGRLALGLPALPDTPLSWQVLYLGVFALGHGAVMAQTLLGLHRHRRYHLMLQQLALPFYWLLIAFAALRAVRELLDRPFHWAKTEHRPILSRRRHRHRSGTAPAPQVAPVYSAAGKLTP</sequence>
<comment type="similarity">
    <text evidence="1">Belongs to the glycosyltransferase 2 family.</text>
</comment>
<evidence type="ECO:0000313" key="7">
    <source>
        <dbReference type="Proteomes" id="UP000184533"/>
    </source>
</evidence>
<dbReference type="AlphaFoldDB" id="A0A1M5BFF4"/>
<name>A0A1M5BFF4_9HYPH</name>
<gene>
    <name evidence="6" type="ORF">SAMN02745223_02577</name>
</gene>
<keyword evidence="3 6" id="KW-0808">Transferase</keyword>
<evidence type="ECO:0000313" key="6">
    <source>
        <dbReference type="EMBL" id="SHF41244.1"/>
    </source>
</evidence>
<keyword evidence="4" id="KW-0472">Membrane</keyword>
<dbReference type="InterPro" id="IPR001173">
    <property type="entry name" value="Glyco_trans_2-like"/>
</dbReference>
<protein>
    <submittedName>
        <fullName evidence="6">Glycosyltransferase, catalytic subunit of cellulose synthase and poly-beta-1,6-N-acetylglucosamine synthase</fullName>
    </submittedName>
</protein>
<reference evidence="6 7" key="1">
    <citation type="submission" date="2016-11" db="EMBL/GenBank/DDBJ databases">
        <authorList>
            <person name="Jaros S."/>
            <person name="Januszkiewicz K."/>
            <person name="Wedrychowicz H."/>
        </authorList>
    </citation>
    <scope>NUCLEOTIDE SEQUENCE [LARGE SCALE GENOMIC DNA]</scope>
    <source>
        <strain evidence="6 7">DSM 17137</strain>
    </source>
</reference>
<keyword evidence="2" id="KW-0328">Glycosyltransferase</keyword>
<evidence type="ECO:0000256" key="3">
    <source>
        <dbReference type="ARBA" id="ARBA00022679"/>
    </source>
</evidence>
<keyword evidence="4" id="KW-1133">Transmembrane helix</keyword>
<feature type="transmembrane region" description="Helical" evidence="4">
    <location>
        <begin position="565"/>
        <end position="582"/>
    </location>
</feature>
<dbReference type="InterPro" id="IPR029044">
    <property type="entry name" value="Nucleotide-diphossugar_trans"/>
</dbReference>
<proteinExistence type="inferred from homology"/>
<evidence type="ECO:0000256" key="1">
    <source>
        <dbReference type="ARBA" id="ARBA00006739"/>
    </source>
</evidence>
<dbReference type="Pfam" id="PF13632">
    <property type="entry name" value="Glyco_trans_2_3"/>
    <property type="match status" value="1"/>
</dbReference>
<dbReference type="EMBL" id="FQVC01000007">
    <property type="protein sequence ID" value="SHF41244.1"/>
    <property type="molecule type" value="Genomic_DNA"/>
</dbReference>
<feature type="transmembrane region" description="Helical" evidence="4">
    <location>
        <begin position="531"/>
        <end position="553"/>
    </location>
</feature>
<feature type="transmembrane region" description="Helical" evidence="4">
    <location>
        <begin position="483"/>
        <end position="511"/>
    </location>
</feature>